<reference evidence="1" key="1">
    <citation type="submission" date="2021-04" db="EMBL/GenBank/DDBJ databases">
        <title>Genomics, taxonomy and metabolism of representatives of sulfur bacteria of the genus Thiothrix: Thiothrix fructosivorans QT, Thiothrix unzii A1T and three new species, Thiothrix subterranea sp. nov., Thiothrix litoralis sp. nov. and 'Candidatus Thiothrix anitrata' sp. nov.</title>
        <authorList>
            <person name="Ravin N.V."/>
            <person name="Smolyakov D."/>
            <person name="Rudenko T.S."/>
            <person name="Mardanov A.V."/>
            <person name="Beletsky A.V."/>
            <person name="Markov N.D."/>
            <person name="Fomenkov A.I."/>
            <person name="Roberts R.J."/>
            <person name="Karnachuk O.V."/>
            <person name="Novikov A."/>
            <person name="Grabovich M.Y."/>
        </authorList>
    </citation>
    <scope>NUCLEOTIDE SEQUENCE</scope>
    <source>
        <strain evidence="1">A1</strain>
    </source>
</reference>
<accession>A0A975F7S0</accession>
<dbReference type="EMBL" id="CP072793">
    <property type="protein sequence ID" value="QTR52827.1"/>
    <property type="molecule type" value="Genomic_DNA"/>
</dbReference>
<name>A0A975F7S0_9GAMM</name>
<dbReference type="Proteomes" id="UP000672009">
    <property type="component" value="Chromosome"/>
</dbReference>
<proteinExistence type="predicted"/>
<dbReference type="AlphaFoldDB" id="A0A975F7S0"/>
<protein>
    <submittedName>
        <fullName evidence="1">Uncharacterized protein</fullName>
    </submittedName>
</protein>
<keyword evidence="2" id="KW-1185">Reference proteome</keyword>
<dbReference type="KEGG" id="tun:J9260_14115"/>
<dbReference type="RefSeq" id="WP_210218360.1">
    <property type="nucleotide sequence ID" value="NZ_CP072793.1"/>
</dbReference>
<evidence type="ECO:0000313" key="1">
    <source>
        <dbReference type="EMBL" id="QTR52827.1"/>
    </source>
</evidence>
<sequence length="79" mass="8706">MTAENTPNPLKPVYYWLDGYWITDKEEADLMDEINAFGSTHGTAFFPADADPAFIDGEIAALLINQNLLTIQQQTGVAT</sequence>
<organism evidence="1 2">
    <name type="scientific">Thiothrix unzii</name>
    <dbReference type="NCBI Taxonomy" id="111769"/>
    <lineage>
        <taxon>Bacteria</taxon>
        <taxon>Pseudomonadati</taxon>
        <taxon>Pseudomonadota</taxon>
        <taxon>Gammaproteobacteria</taxon>
        <taxon>Thiotrichales</taxon>
        <taxon>Thiotrichaceae</taxon>
        <taxon>Thiothrix</taxon>
    </lineage>
</organism>
<gene>
    <name evidence="1" type="ORF">J9260_14115</name>
</gene>
<evidence type="ECO:0000313" key="2">
    <source>
        <dbReference type="Proteomes" id="UP000672009"/>
    </source>
</evidence>